<evidence type="ECO:0000256" key="3">
    <source>
        <dbReference type="ARBA" id="ARBA00023235"/>
    </source>
</evidence>
<reference evidence="6 7" key="1">
    <citation type="submission" date="2017-12" db="EMBL/GenBank/DDBJ databases">
        <title>The draft genome sequence of Brumimicrobium saltpan LHR20.</title>
        <authorList>
            <person name="Do Z.-J."/>
            <person name="Luo H.-R."/>
        </authorList>
    </citation>
    <scope>NUCLEOTIDE SEQUENCE [LARGE SCALE GENOMIC DNA]</scope>
    <source>
        <strain evidence="6 7">LHR20</strain>
    </source>
</reference>
<proteinExistence type="predicted"/>
<evidence type="ECO:0000313" key="6">
    <source>
        <dbReference type="EMBL" id="PKR79983.1"/>
    </source>
</evidence>
<dbReference type="PROSITE" id="PS51371">
    <property type="entry name" value="CBS"/>
    <property type="match status" value="1"/>
</dbReference>
<dbReference type="SUPFAM" id="SSF54631">
    <property type="entry name" value="CBS-domain pair"/>
    <property type="match status" value="1"/>
</dbReference>
<dbReference type="SUPFAM" id="SSF51366">
    <property type="entry name" value="Ribulose-phoshate binding barrel"/>
    <property type="match status" value="1"/>
</dbReference>
<dbReference type="AlphaFoldDB" id="A0A2I0R081"/>
<feature type="domain" description="CBS" evidence="5">
    <location>
        <begin position="279"/>
        <end position="333"/>
    </location>
</feature>
<keyword evidence="2 4" id="KW-0129">CBS domain</keyword>
<evidence type="ECO:0000313" key="7">
    <source>
        <dbReference type="Proteomes" id="UP000236654"/>
    </source>
</evidence>
<dbReference type="Gene3D" id="3.20.20.70">
    <property type="entry name" value="Aldolase class I"/>
    <property type="match status" value="1"/>
</dbReference>
<keyword evidence="7" id="KW-1185">Reference proteome</keyword>
<dbReference type="Proteomes" id="UP000236654">
    <property type="component" value="Unassembled WGS sequence"/>
</dbReference>
<keyword evidence="1" id="KW-0479">Metal-binding</keyword>
<dbReference type="EMBL" id="PJNI01000015">
    <property type="protein sequence ID" value="PKR79983.1"/>
    <property type="molecule type" value="Genomic_DNA"/>
</dbReference>
<dbReference type="RefSeq" id="WP_101335308.1">
    <property type="nucleotide sequence ID" value="NZ_PJNI01000015.1"/>
</dbReference>
<dbReference type="PANTHER" id="PTHR11749">
    <property type="entry name" value="RIBULOSE-5-PHOSPHATE-3-EPIMERASE"/>
    <property type="match status" value="1"/>
</dbReference>
<dbReference type="GO" id="GO:0005975">
    <property type="term" value="P:carbohydrate metabolic process"/>
    <property type="evidence" value="ECO:0007669"/>
    <property type="project" value="InterPro"/>
</dbReference>
<organism evidence="6 7">
    <name type="scientific">Brumimicrobium salinarum</name>
    <dbReference type="NCBI Taxonomy" id="2058658"/>
    <lineage>
        <taxon>Bacteria</taxon>
        <taxon>Pseudomonadati</taxon>
        <taxon>Bacteroidota</taxon>
        <taxon>Flavobacteriia</taxon>
        <taxon>Flavobacteriales</taxon>
        <taxon>Crocinitomicaceae</taxon>
        <taxon>Brumimicrobium</taxon>
    </lineage>
</organism>
<dbReference type="Pfam" id="PF00571">
    <property type="entry name" value="CBS"/>
    <property type="match status" value="1"/>
</dbReference>
<dbReference type="OrthoDB" id="1466464at2"/>
<evidence type="ECO:0000256" key="1">
    <source>
        <dbReference type="ARBA" id="ARBA00022723"/>
    </source>
</evidence>
<dbReference type="InterPro" id="IPR011060">
    <property type="entry name" value="RibuloseP-bd_barrel"/>
</dbReference>
<dbReference type="InterPro" id="IPR000056">
    <property type="entry name" value="Ribul_P_3_epim-like"/>
</dbReference>
<accession>A0A2I0R081</accession>
<dbReference type="InterPro" id="IPR000644">
    <property type="entry name" value="CBS_dom"/>
</dbReference>
<dbReference type="InterPro" id="IPR013785">
    <property type="entry name" value="Aldolase_TIM"/>
</dbReference>
<dbReference type="GO" id="GO:0046872">
    <property type="term" value="F:metal ion binding"/>
    <property type="evidence" value="ECO:0007669"/>
    <property type="project" value="UniProtKB-KW"/>
</dbReference>
<keyword evidence="3" id="KW-0413">Isomerase</keyword>
<evidence type="ECO:0000256" key="2">
    <source>
        <dbReference type="ARBA" id="ARBA00023122"/>
    </source>
</evidence>
<dbReference type="InterPro" id="IPR046342">
    <property type="entry name" value="CBS_dom_sf"/>
</dbReference>
<gene>
    <name evidence="6" type="ORF">CW751_12215</name>
</gene>
<evidence type="ECO:0000259" key="5">
    <source>
        <dbReference type="PROSITE" id="PS51371"/>
    </source>
</evidence>
<name>A0A2I0R081_9FLAO</name>
<sequence length="333" mass="37614">MKISGSIYSDKNRSLKETIQDLEAHQVDMLHVDCNDDLSVFDDIKQIRNWCNLPIDLHIITETPEKYFQPLRDCPVEFVTFQYEQLNEPLNIPEDIKGEKGLALITPTPISAFDEYSSFDFVLFMATIPGQSGGVFDAENFRKIREFKKKYPQKNVHVDGGVNGEVSFILRNMGVHSSVSGSFLFKGASVGQAMMDLTKRAIQSQFKIKDFMIPHKECPIVAMESMTFKQVLESIDKGRLGFTIIEKEGEFEGIISNADVRKSMIKNFEDIAGLAVTEMINHNPITIDAEANVDDMLKLIRQQSFPVMYLPVINSDNKAEGIVTFVNLIKGEI</sequence>
<comment type="caution">
    <text evidence="6">The sequence shown here is derived from an EMBL/GenBank/DDBJ whole genome shotgun (WGS) entry which is preliminary data.</text>
</comment>
<dbReference type="Pfam" id="PF00834">
    <property type="entry name" value="Ribul_P_3_epim"/>
    <property type="match status" value="1"/>
</dbReference>
<dbReference type="GO" id="GO:0016857">
    <property type="term" value="F:racemase and epimerase activity, acting on carbohydrates and derivatives"/>
    <property type="evidence" value="ECO:0007669"/>
    <property type="project" value="InterPro"/>
</dbReference>
<evidence type="ECO:0000256" key="4">
    <source>
        <dbReference type="PROSITE-ProRule" id="PRU00703"/>
    </source>
</evidence>
<dbReference type="Gene3D" id="3.10.580.10">
    <property type="entry name" value="CBS-domain"/>
    <property type="match status" value="1"/>
</dbReference>
<protein>
    <recommendedName>
        <fullName evidence="5">CBS domain-containing protein</fullName>
    </recommendedName>
</protein>